<dbReference type="EMBL" id="JADGMS010000016">
    <property type="protein sequence ID" value="KAF9666482.1"/>
    <property type="molecule type" value="Genomic_DNA"/>
</dbReference>
<organism evidence="2 3">
    <name type="scientific">Salix dunnii</name>
    <dbReference type="NCBI Taxonomy" id="1413687"/>
    <lineage>
        <taxon>Eukaryota</taxon>
        <taxon>Viridiplantae</taxon>
        <taxon>Streptophyta</taxon>
        <taxon>Embryophyta</taxon>
        <taxon>Tracheophyta</taxon>
        <taxon>Spermatophyta</taxon>
        <taxon>Magnoliopsida</taxon>
        <taxon>eudicotyledons</taxon>
        <taxon>Gunneridae</taxon>
        <taxon>Pentapetalae</taxon>
        <taxon>rosids</taxon>
        <taxon>fabids</taxon>
        <taxon>Malpighiales</taxon>
        <taxon>Salicaceae</taxon>
        <taxon>Saliceae</taxon>
        <taxon>Salix</taxon>
    </lineage>
</organism>
<dbReference type="AlphaFoldDB" id="A0A835J8C1"/>
<comment type="caution">
    <text evidence="2">The sequence shown here is derived from an EMBL/GenBank/DDBJ whole genome shotgun (WGS) entry which is preliminary data.</text>
</comment>
<keyword evidence="3" id="KW-1185">Reference proteome</keyword>
<proteinExistence type="predicted"/>
<gene>
    <name evidence="2" type="ORF">SADUNF_Sadunf16G0233800</name>
</gene>
<evidence type="ECO:0000313" key="2">
    <source>
        <dbReference type="EMBL" id="KAF9666482.1"/>
    </source>
</evidence>
<feature type="region of interest" description="Disordered" evidence="1">
    <location>
        <begin position="1"/>
        <end position="22"/>
    </location>
</feature>
<reference evidence="2 3" key="1">
    <citation type="submission" date="2020-10" db="EMBL/GenBank/DDBJ databases">
        <title>Plant Genome Project.</title>
        <authorList>
            <person name="Zhang R.-G."/>
        </authorList>
    </citation>
    <scope>NUCLEOTIDE SEQUENCE [LARGE SCALE GENOMIC DNA]</scope>
    <source>
        <strain evidence="2">FAFU-HL-1</strain>
        <tissue evidence="2">Leaf</tissue>
    </source>
</reference>
<accession>A0A835J8C1</accession>
<protein>
    <submittedName>
        <fullName evidence="2">Uncharacterized protein</fullName>
    </submittedName>
</protein>
<dbReference type="Proteomes" id="UP000657918">
    <property type="component" value="Chromosome 16"/>
</dbReference>
<evidence type="ECO:0000313" key="3">
    <source>
        <dbReference type="Proteomes" id="UP000657918"/>
    </source>
</evidence>
<feature type="compositionally biased region" description="Low complexity" evidence="1">
    <location>
        <begin position="1"/>
        <end position="19"/>
    </location>
</feature>
<dbReference type="OrthoDB" id="1743470at2759"/>
<sequence length="165" mass="18697">MEIPNFQHQQPQVQGNQGHDSCQGLEKCRSWYRHELMEYLDFLYSGKGNDSRIYESSSTHVPSIAESGKLNTCLISSSSKWVIDFGVTNHMTDLMTKKNIGKGHECGAYVTFLEAAPYFQSFTLAHRGENDDLLAYTITSFKPVSEPDLAKPPILQRWETAFIIT</sequence>
<evidence type="ECO:0000256" key="1">
    <source>
        <dbReference type="SAM" id="MobiDB-lite"/>
    </source>
</evidence>
<name>A0A835J8C1_9ROSI</name>